<comment type="caution">
    <text evidence="2">The sequence shown here is derived from an EMBL/GenBank/DDBJ whole genome shotgun (WGS) entry which is preliminary data.</text>
</comment>
<keyword evidence="1" id="KW-0472">Membrane</keyword>
<evidence type="ECO:0000313" key="3">
    <source>
        <dbReference type="Proteomes" id="UP000242320"/>
    </source>
</evidence>
<keyword evidence="1" id="KW-1133">Transmembrane helix</keyword>
<dbReference type="AlphaFoldDB" id="A0A1X2LC01"/>
<proteinExistence type="predicted"/>
<reference evidence="2 3" key="1">
    <citation type="submission" date="2017-04" db="EMBL/GenBank/DDBJ databases">
        <title>The new phylogeny of genus Mycobacterium.</title>
        <authorList>
            <person name="Tortoli E."/>
            <person name="Trovato A."/>
            <person name="Cirillo D.M."/>
        </authorList>
    </citation>
    <scope>NUCLEOTIDE SEQUENCE [LARGE SCALE GENOMIC DNA]</scope>
    <source>
        <strain evidence="2 3">DSM 45247</strain>
    </source>
</reference>
<evidence type="ECO:0000256" key="1">
    <source>
        <dbReference type="SAM" id="Phobius"/>
    </source>
</evidence>
<dbReference type="EMBL" id="NCXM01000003">
    <property type="protein sequence ID" value="OSC31540.1"/>
    <property type="molecule type" value="Genomic_DNA"/>
</dbReference>
<keyword evidence="1" id="KW-0812">Transmembrane</keyword>
<feature type="transmembrane region" description="Helical" evidence="1">
    <location>
        <begin position="98"/>
        <end position="119"/>
    </location>
</feature>
<organism evidence="2 3">
    <name type="scientific">Mycolicibacterium vulneris</name>
    <dbReference type="NCBI Taxonomy" id="547163"/>
    <lineage>
        <taxon>Bacteria</taxon>
        <taxon>Bacillati</taxon>
        <taxon>Actinomycetota</taxon>
        <taxon>Actinomycetes</taxon>
        <taxon>Mycobacteriales</taxon>
        <taxon>Mycobacteriaceae</taxon>
        <taxon>Mycolicibacterium</taxon>
    </lineage>
</organism>
<dbReference type="Proteomes" id="UP000242320">
    <property type="component" value="Unassembled WGS sequence"/>
</dbReference>
<feature type="transmembrane region" description="Helical" evidence="1">
    <location>
        <begin position="12"/>
        <end position="35"/>
    </location>
</feature>
<keyword evidence="3" id="KW-1185">Reference proteome</keyword>
<name>A0A1X2LC01_9MYCO</name>
<protein>
    <submittedName>
        <fullName evidence="2">Uncharacterized protein</fullName>
    </submittedName>
</protein>
<feature type="transmembrane region" description="Helical" evidence="1">
    <location>
        <begin position="55"/>
        <end position="78"/>
    </location>
</feature>
<evidence type="ECO:0000313" key="2">
    <source>
        <dbReference type="EMBL" id="OSC31540.1"/>
    </source>
</evidence>
<accession>A0A1X2LC01</accession>
<dbReference type="RefSeq" id="WP_085288615.1">
    <property type="nucleotide sequence ID" value="NZ_NCXM01000003.1"/>
</dbReference>
<gene>
    <name evidence="2" type="ORF">B8W69_03580</name>
</gene>
<sequence length="136" mass="14457">MDVTGDLLSAASLLLASVGLLFSAWQAEITSAVEVSIKGMRADRGPRISQVKQALLFRALPLLLAVLLIVATLAPPALGVIIHSLTDCRGNPYDPIRAMFLGVWILAVGLAFAVGSQLIKLNSKRRLLNRPDAATT</sequence>